<proteinExistence type="predicted"/>
<reference evidence="1 2" key="1">
    <citation type="submission" date="2023-11" db="EMBL/GenBank/DDBJ databases">
        <title>Analysis of the Genomes of Mucilaginibacter gossypii cycad 4 and M. sabulilitoris SNA2: microbes with the potential for plant growth promotion.</title>
        <authorList>
            <person name="Hirsch A.M."/>
            <person name="Humm E."/>
            <person name="Rubbi M."/>
            <person name="Del Vecchio G."/>
            <person name="Ha S.M."/>
            <person name="Pellegrini M."/>
            <person name="Gunsalus R.P."/>
        </authorList>
    </citation>
    <scope>NUCLEOTIDE SEQUENCE [LARGE SCALE GENOMIC DNA]</scope>
    <source>
        <strain evidence="1 2">SNA2</strain>
    </source>
</reference>
<dbReference type="RefSeq" id="WP_321565913.1">
    <property type="nucleotide sequence ID" value="NZ_CP139558.1"/>
</dbReference>
<gene>
    <name evidence="1" type="ORF">SNE25_14980</name>
</gene>
<dbReference type="EMBL" id="CP139558">
    <property type="protein sequence ID" value="WPU96825.1"/>
    <property type="molecule type" value="Genomic_DNA"/>
</dbReference>
<protein>
    <submittedName>
        <fullName evidence="1">Uncharacterized protein</fullName>
    </submittedName>
</protein>
<organism evidence="1 2">
    <name type="scientific">Mucilaginibacter sabulilitoris</name>
    <dbReference type="NCBI Taxonomy" id="1173583"/>
    <lineage>
        <taxon>Bacteria</taxon>
        <taxon>Pseudomonadati</taxon>
        <taxon>Bacteroidota</taxon>
        <taxon>Sphingobacteriia</taxon>
        <taxon>Sphingobacteriales</taxon>
        <taxon>Sphingobacteriaceae</taxon>
        <taxon>Mucilaginibacter</taxon>
    </lineage>
</organism>
<evidence type="ECO:0000313" key="1">
    <source>
        <dbReference type="EMBL" id="WPU96825.1"/>
    </source>
</evidence>
<accession>A0ABZ0TUN7</accession>
<sequence length="62" mass="6765">MAKSLMDSQLNYYRQPGKIEELAKVNKQYFDALKKEGFTEDQALRIITTGGILSGAALGGGK</sequence>
<keyword evidence="2" id="KW-1185">Reference proteome</keyword>
<evidence type="ECO:0000313" key="2">
    <source>
        <dbReference type="Proteomes" id="UP001324380"/>
    </source>
</evidence>
<dbReference type="Proteomes" id="UP001324380">
    <property type="component" value="Chromosome"/>
</dbReference>
<name>A0ABZ0TUN7_9SPHI</name>